<organism evidence="1">
    <name type="scientific">Eutreptiella gymnastica</name>
    <dbReference type="NCBI Taxonomy" id="73025"/>
    <lineage>
        <taxon>Eukaryota</taxon>
        <taxon>Discoba</taxon>
        <taxon>Euglenozoa</taxon>
        <taxon>Euglenida</taxon>
        <taxon>Spirocuta</taxon>
        <taxon>Euglenophyceae</taxon>
        <taxon>Eutreptiales</taxon>
        <taxon>Eutreptiaceae</taxon>
        <taxon>Eutreptiella</taxon>
    </lineage>
</organism>
<evidence type="ECO:0008006" key="2">
    <source>
        <dbReference type="Google" id="ProtNLM"/>
    </source>
</evidence>
<gene>
    <name evidence="1" type="ORF">EGYM00392_LOCUS39432</name>
</gene>
<protein>
    <recommendedName>
        <fullName evidence="2">TPM domain-containing protein</fullName>
    </recommendedName>
</protein>
<proteinExistence type="predicted"/>
<evidence type="ECO:0000313" key="1">
    <source>
        <dbReference type="EMBL" id="CAD9028297.1"/>
    </source>
</evidence>
<dbReference type="PANTHER" id="PTHR35514:SF1">
    <property type="entry name" value="THYLAKOID LUMENAL 15.0 KDA PROTEIN 2, CHLOROPLASTIC"/>
    <property type="match status" value="1"/>
</dbReference>
<dbReference type="EMBL" id="HBGA01106023">
    <property type="protein sequence ID" value="CAD9028297.1"/>
    <property type="molecule type" value="Transcribed_RNA"/>
</dbReference>
<name>A0A7S1J0R7_9EUGL</name>
<sequence length="270" mass="28338">MYGASSLASPDGAHGHTGSWRRTCCAAVCGFVAGFIATVAVCSPFLQPRHTPSATYSTLSPWVGSAATRPSMALQASSQPHSAASFGRRAALVTGMGSAIGLAGVQPGPAAARPTGLSKPELLPSAPGQAVIDIPGLLTPLDLNAVNEIIDKIKRLYGADLRVLIATYPDTPGMAVFDYWDMSDGNTFILFVDPELTQAFKFEVGFNVDILAPNGRWWTSLKAQYGTVTARNKYGSDGAVVACVEAILDGLTRPDEMGESIYASDGDFSF</sequence>
<reference evidence="1" key="1">
    <citation type="submission" date="2021-01" db="EMBL/GenBank/DDBJ databases">
        <authorList>
            <person name="Corre E."/>
            <person name="Pelletier E."/>
            <person name="Niang G."/>
            <person name="Scheremetjew M."/>
            <person name="Finn R."/>
            <person name="Kale V."/>
            <person name="Holt S."/>
            <person name="Cochrane G."/>
            <person name="Meng A."/>
            <person name="Brown T."/>
            <person name="Cohen L."/>
        </authorList>
    </citation>
    <scope>NUCLEOTIDE SEQUENCE</scope>
    <source>
        <strain evidence="1">NIES-381</strain>
    </source>
</reference>
<accession>A0A7S1J0R7</accession>
<dbReference type="AlphaFoldDB" id="A0A7S1J0R7"/>
<dbReference type="PANTHER" id="PTHR35514">
    <property type="entry name" value="THYLAKOID LUMENAL 15.0 KDA PROTEIN 2, CHLOROPLASTIC"/>
    <property type="match status" value="1"/>
</dbReference>